<accession>A0ABN2U9M3</accession>
<reference evidence="1 2" key="1">
    <citation type="journal article" date="2019" name="Int. J. Syst. Evol. Microbiol.">
        <title>The Global Catalogue of Microorganisms (GCM) 10K type strain sequencing project: providing services to taxonomists for standard genome sequencing and annotation.</title>
        <authorList>
            <consortium name="The Broad Institute Genomics Platform"/>
            <consortium name="The Broad Institute Genome Sequencing Center for Infectious Disease"/>
            <person name="Wu L."/>
            <person name="Ma J."/>
        </authorList>
    </citation>
    <scope>NUCLEOTIDE SEQUENCE [LARGE SCALE GENOMIC DNA]</scope>
    <source>
        <strain evidence="1 2">JCM 16014</strain>
    </source>
</reference>
<comment type="caution">
    <text evidence="1">The sequence shown here is derived from an EMBL/GenBank/DDBJ whole genome shotgun (WGS) entry which is preliminary data.</text>
</comment>
<keyword evidence="2" id="KW-1185">Reference proteome</keyword>
<proteinExistence type="predicted"/>
<protein>
    <recommendedName>
        <fullName evidence="3">Secreted peptide</fullName>
    </recommendedName>
</protein>
<evidence type="ECO:0008006" key="3">
    <source>
        <dbReference type="Google" id="ProtNLM"/>
    </source>
</evidence>
<gene>
    <name evidence="1" type="ORF">GCM10009839_36060</name>
</gene>
<dbReference type="EMBL" id="BAAAQN010000019">
    <property type="protein sequence ID" value="GAA2032642.1"/>
    <property type="molecule type" value="Genomic_DNA"/>
</dbReference>
<evidence type="ECO:0000313" key="2">
    <source>
        <dbReference type="Proteomes" id="UP001500751"/>
    </source>
</evidence>
<sequence length="77" mass="7767">MPADLVLVSVLVLVLVLVLVPVSVPVAVGFAGAGVDLGATDDPTGQAGRATCECVVAIPTTMRVIRIPAALVIMVLM</sequence>
<dbReference type="Proteomes" id="UP001500751">
    <property type="component" value="Unassembled WGS sequence"/>
</dbReference>
<name>A0ABN2U9M3_9ACTN</name>
<evidence type="ECO:0000313" key="1">
    <source>
        <dbReference type="EMBL" id="GAA2032642.1"/>
    </source>
</evidence>
<dbReference type="RefSeq" id="WP_344666774.1">
    <property type="nucleotide sequence ID" value="NZ_BAAAQN010000019.1"/>
</dbReference>
<organism evidence="1 2">
    <name type="scientific">Catenulispora yoronensis</name>
    <dbReference type="NCBI Taxonomy" id="450799"/>
    <lineage>
        <taxon>Bacteria</taxon>
        <taxon>Bacillati</taxon>
        <taxon>Actinomycetota</taxon>
        <taxon>Actinomycetes</taxon>
        <taxon>Catenulisporales</taxon>
        <taxon>Catenulisporaceae</taxon>
        <taxon>Catenulispora</taxon>
    </lineage>
</organism>